<evidence type="ECO:0000259" key="3">
    <source>
        <dbReference type="Pfam" id="PF00171"/>
    </source>
</evidence>
<comment type="similarity">
    <text evidence="1">Belongs to the aldehyde dehydrogenase family.</text>
</comment>
<dbReference type="GO" id="GO:0004030">
    <property type="term" value="F:aldehyde dehydrogenase [NAD(P)+] activity"/>
    <property type="evidence" value="ECO:0007669"/>
    <property type="project" value="UniProtKB-EC"/>
</dbReference>
<evidence type="ECO:0000256" key="1">
    <source>
        <dbReference type="ARBA" id="ARBA00009986"/>
    </source>
</evidence>
<proteinExistence type="inferred from homology"/>
<dbReference type="RefSeq" id="WP_067674859.1">
    <property type="nucleotide sequence ID" value="NZ_CP016591.1"/>
</dbReference>
<dbReference type="PROSITE" id="PS00070">
    <property type="entry name" value="ALDEHYDE_DEHYDR_CYS"/>
    <property type="match status" value="1"/>
</dbReference>
<dbReference type="EMBL" id="CP016591">
    <property type="protein sequence ID" value="ANY18650.1"/>
    <property type="molecule type" value="Genomic_DNA"/>
</dbReference>
<dbReference type="OrthoDB" id="9761688at2"/>
<dbReference type="FunFam" id="3.40.605.10:FF:000007">
    <property type="entry name" value="NAD/NADP-dependent betaine aldehyde dehydrogenase"/>
    <property type="match status" value="1"/>
</dbReference>
<dbReference type="InterPro" id="IPR015590">
    <property type="entry name" value="Aldehyde_DH_dom"/>
</dbReference>
<dbReference type="InterPro" id="IPR016163">
    <property type="entry name" value="Ald_DH_C"/>
</dbReference>
<protein>
    <submittedName>
        <fullName evidence="4">Aldehyde dehydrogenase, thermostable</fullName>
        <ecNumber evidence="4">1.2.1.5</ecNumber>
    </submittedName>
</protein>
<organism evidence="4 5">
    <name type="scientific">Tsuneonella dongtanensis</name>
    <dbReference type="NCBI Taxonomy" id="692370"/>
    <lineage>
        <taxon>Bacteria</taxon>
        <taxon>Pseudomonadati</taxon>
        <taxon>Pseudomonadota</taxon>
        <taxon>Alphaproteobacteria</taxon>
        <taxon>Sphingomonadales</taxon>
        <taxon>Erythrobacteraceae</taxon>
        <taxon>Tsuneonella</taxon>
    </lineage>
</organism>
<dbReference type="InterPro" id="IPR016161">
    <property type="entry name" value="Ald_DH/histidinol_DH"/>
</dbReference>
<dbReference type="Pfam" id="PF00171">
    <property type="entry name" value="Aldedh"/>
    <property type="match status" value="1"/>
</dbReference>
<dbReference type="CDD" id="cd07097">
    <property type="entry name" value="ALDH_KGSADH-YcbD"/>
    <property type="match status" value="1"/>
</dbReference>
<evidence type="ECO:0000313" key="5">
    <source>
        <dbReference type="Proteomes" id="UP000092932"/>
    </source>
</evidence>
<feature type="domain" description="Aldehyde dehydrogenase" evidence="3">
    <location>
        <begin position="13"/>
        <end position="472"/>
    </location>
</feature>
<dbReference type="STRING" id="692370.A6F68_00114"/>
<dbReference type="Gene3D" id="3.40.605.10">
    <property type="entry name" value="Aldehyde Dehydrogenase, Chain A, domain 1"/>
    <property type="match status" value="1"/>
</dbReference>
<keyword evidence="2 4" id="KW-0560">Oxidoreductase</keyword>
<dbReference type="PANTHER" id="PTHR11699">
    <property type="entry name" value="ALDEHYDE DEHYDROGENASE-RELATED"/>
    <property type="match status" value="1"/>
</dbReference>
<dbReference type="InterPro" id="IPR016160">
    <property type="entry name" value="Ald_DH_CS_CYS"/>
</dbReference>
<dbReference type="KEGG" id="ado:A6F68_00114"/>
<dbReference type="EC" id="1.2.1.5" evidence="4"/>
<name>A0A1B2A913_9SPHN</name>
<accession>A0A1B2A913</accession>
<keyword evidence="5" id="KW-1185">Reference proteome</keyword>
<dbReference type="Gene3D" id="3.40.309.10">
    <property type="entry name" value="Aldehyde Dehydrogenase, Chain A, domain 2"/>
    <property type="match status" value="1"/>
</dbReference>
<dbReference type="InterPro" id="IPR016162">
    <property type="entry name" value="Ald_DH_N"/>
</dbReference>
<gene>
    <name evidence="4" type="primary">aldHT</name>
    <name evidence="4" type="ORF">A6F68_00114</name>
</gene>
<dbReference type="SUPFAM" id="SSF53720">
    <property type="entry name" value="ALDH-like"/>
    <property type="match status" value="1"/>
</dbReference>
<reference evidence="4 5" key="1">
    <citation type="submission" date="2016-07" db="EMBL/GenBank/DDBJ databases">
        <title>Complete genome sequence of Altererythrobacter dongtanensis KCTC 22672, a type strain with esterase isolated from tidal flat.</title>
        <authorList>
            <person name="Cheng H."/>
            <person name="Wu Y.-H."/>
            <person name="Zhou P."/>
            <person name="Huo Y.-Y."/>
            <person name="Wang C.-S."/>
            <person name="Xu X.-W."/>
        </authorList>
    </citation>
    <scope>NUCLEOTIDE SEQUENCE [LARGE SCALE GENOMIC DNA]</scope>
    <source>
        <strain evidence="4 5">KCTC 22672</strain>
    </source>
</reference>
<evidence type="ECO:0000313" key="4">
    <source>
        <dbReference type="EMBL" id="ANY18650.1"/>
    </source>
</evidence>
<dbReference type="AlphaFoldDB" id="A0A1B2A913"/>
<sequence length="476" mass="51009">METQCNFIGGEWVGASTAQPNINPSDTSDIVGHYAQGGTEDVNRAISAAREALPTWSRATPQERCDILDRAGALILERKNELGRLLSREEGKTLAEGIGEAARAGQIFKYYAGEALRLSGELLRSTRPAIDVEIRREPVGVVALITPWNFPLAIPAWKAAPALAFGNTVVLKPAELVPASAHALTSILAEAGMPRGVFNLLMGPGHTLGDALVKSAEVDAVSFTGSVSTGRAIAATRAASGRRVQCEMGGKNPMVVLDDADIDVAVNSCLNGAFFSTGQRCTASSRLIVTAGIYDRFVELLVERMLALRVGHALDVATEIGPVVDERQLKQDLSYIDLARKEGARIVGGDRPKLATDGYYLTPTLFLETDPEMRINQEEIFGPIASVIRADDDDQALMFANAVPFGLSAGVCTTSLGRARRFRDELQAGMVMINLPTAGVDYHVPFGGTKESSFGPREQGSHAREFYTVTKTSYVA</sequence>
<dbReference type="PATRIC" id="fig|692370.5.peg.120"/>
<evidence type="ECO:0000256" key="2">
    <source>
        <dbReference type="ARBA" id="ARBA00023002"/>
    </source>
</evidence>
<dbReference type="Proteomes" id="UP000092932">
    <property type="component" value="Chromosome"/>
</dbReference>